<name>A0A7J9FII9_9ROSI</name>
<evidence type="ECO:0000313" key="1">
    <source>
        <dbReference type="EMBL" id="MBA0785156.1"/>
    </source>
</evidence>
<sequence length="128" mass="14827">MFGAWLALAGLQNMFGDLWWSRNKFIHENIRQTSRDVTWVHAYAQEIDSLVSVEQKPTHRPCVKWNRPEESYVRVNFDAVFLQQNHQSFVADMGFTNVEIAGDSRTVISKISSRNLDRSSIGAVEKRR</sequence>
<gene>
    <name evidence="1" type="ORF">Gotri_027234</name>
</gene>
<keyword evidence="2" id="KW-1185">Reference proteome</keyword>
<comment type="caution">
    <text evidence="1">The sequence shown here is derived from an EMBL/GenBank/DDBJ whole genome shotgun (WGS) entry which is preliminary data.</text>
</comment>
<dbReference type="AlphaFoldDB" id="A0A7J9FII9"/>
<evidence type="ECO:0000313" key="2">
    <source>
        <dbReference type="Proteomes" id="UP000593568"/>
    </source>
</evidence>
<proteinExistence type="predicted"/>
<accession>A0A7J9FII9</accession>
<protein>
    <submittedName>
        <fullName evidence="1">Uncharacterized protein</fullName>
    </submittedName>
</protein>
<reference evidence="1 2" key="1">
    <citation type="journal article" date="2019" name="Genome Biol. Evol.">
        <title>Insights into the evolution of the New World diploid cottons (Gossypium, subgenus Houzingenia) based on genome sequencing.</title>
        <authorList>
            <person name="Grover C.E."/>
            <person name="Arick M.A. 2nd"/>
            <person name="Thrash A."/>
            <person name="Conover J.L."/>
            <person name="Sanders W.S."/>
            <person name="Peterson D.G."/>
            <person name="Frelichowski J.E."/>
            <person name="Scheffler J.A."/>
            <person name="Scheffler B.E."/>
            <person name="Wendel J.F."/>
        </authorList>
    </citation>
    <scope>NUCLEOTIDE SEQUENCE [LARGE SCALE GENOMIC DNA]</scope>
    <source>
        <strain evidence="1">8</strain>
        <tissue evidence="1">Leaf</tissue>
    </source>
</reference>
<dbReference type="EMBL" id="JABEZW010217895">
    <property type="protein sequence ID" value="MBA0785156.1"/>
    <property type="molecule type" value="Genomic_DNA"/>
</dbReference>
<dbReference type="Proteomes" id="UP000593568">
    <property type="component" value="Unassembled WGS sequence"/>
</dbReference>
<organism evidence="1 2">
    <name type="scientific">Gossypium trilobum</name>
    <dbReference type="NCBI Taxonomy" id="34281"/>
    <lineage>
        <taxon>Eukaryota</taxon>
        <taxon>Viridiplantae</taxon>
        <taxon>Streptophyta</taxon>
        <taxon>Embryophyta</taxon>
        <taxon>Tracheophyta</taxon>
        <taxon>Spermatophyta</taxon>
        <taxon>Magnoliopsida</taxon>
        <taxon>eudicotyledons</taxon>
        <taxon>Gunneridae</taxon>
        <taxon>Pentapetalae</taxon>
        <taxon>rosids</taxon>
        <taxon>malvids</taxon>
        <taxon>Malvales</taxon>
        <taxon>Malvaceae</taxon>
        <taxon>Malvoideae</taxon>
        <taxon>Gossypium</taxon>
    </lineage>
</organism>